<evidence type="ECO:0000313" key="3">
    <source>
        <dbReference type="Proteomes" id="UP000293162"/>
    </source>
</evidence>
<keyword evidence="1" id="KW-0732">Signal</keyword>
<keyword evidence="3" id="KW-1185">Reference proteome</keyword>
<dbReference type="EMBL" id="SEWF01000019">
    <property type="protein sequence ID" value="RYU95029.1"/>
    <property type="molecule type" value="Genomic_DNA"/>
</dbReference>
<dbReference type="Proteomes" id="UP000293162">
    <property type="component" value="Unassembled WGS sequence"/>
</dbReference>
<dbReference type="RefSeq" id="WP_130021649.1">
    <property type="nucleotide sequence ID" value="NZ_SEWF01000019.1"/>
</dbReference>
<gene>
    <name evidence="2" type="ORF">EWM59_14190</name>
</gene>
<dbReference type="OrthoDB" id="941017at2"/>
<proteinExistence type="predicted"/>
<accession>A0A4Q5LZB8</accession>
<feature type="signal peptide" evidence="1">
    <location>
        <begin position="1"/>
        <end position="20"/>
    </location>
</feature>
<protein>
    <submittedName>
        <fullName evidence="2">Uncharacterized protein</fullName>
    </submittedName>
</protein>
<dbReference type="AlphaFoldDB" id="A0A4Q5LZB8"/>
<name>A0A4Q5LZB8_9BACT</name>
<feature type="chain" id="PRO_5020648035" evidence="1">
    <location>
        <begin position="21"/>
        <end position="230"/>
    </location>
</feature>
<reference evidence="2 3" key="1">
    <citation type="submission" date="2019-02" db="EMBL/GenBank/DDBJ databases">
        <title>Bacterial novel species Emticicia sp. 17J42-9 isolated from soil.</title>
        <authorList>
            <person name="Jung H.-Y."/>
        </authorList>
    </citation>
    <scope>NUCLEOTIDE SEQUENCE [LARGE SCALE GENOMIC DNA]</scope>
    <source>
        <strain evidence="2 3">17J42-9</strain>
    </source>
</reference>
<evidence type="ECO:0000256" key="1">
    <source>
        <dbReference type="SAM" id="SignalP"/>
    </source>
</evidence>
<comment type="caution">
    <text evidence="2">The sequence shown here is derived from an EMBL/GenBank/DDBJ whole genome shotgun (WGS) entry which is preliminary data.</text>
</comment>
<organism evidence="2 3">
    <name type="scientific">Emticicia agri</name>
    <dbReference type="NCBI Taxonomy" id="2492393"/>
    <lineage>
        <taxon>Bacteria</taxon>
        <taxon>Pseudomonadati</taxon>
        <taxon>Bacteroidota</taxon>
        <taxon>Cytophagia</taxon>
        <taxon>Cytophagales</taxon>
        <taxon>Leadbetterellaceae</taxon>
        <taxon>Emticicia</taxon>
    </lineage>
</organism>
<sequence length="230" mass="26205">MKKNLLVALLTLITTFGTFAQSNDKPKVAFCQLPKGCVFYDHPFTYKQLDLMFDYLGTYENKKGILAFVTNVIGERMNYPDRKRSPKELHEYFGGKGEPLVVPWSMSIHQNIQPEDGKWTIASEKPQVGNCPKGVETQLEKVKMLESGDKTFDKPFSPVALLPAKEAKWFPVEPNVYKCILQLTDSDVITTIYDVKVISPESMSGTMNYTFKIPNLPTCRIKINFKYTKN</sequence>
<evidence type="ECO:0000313" key="2">
    <source>
        <dbReference type="EMBL" id="RYU95029.1"/>
    </source>
</evidence>